<dbReference type="InterPro" id="IPR001694">
    <property type="entry name" value="NADH_UbQ_OxRdtase_su1/FPO"/>
</dbReference>
<gene>
    <name evidence="6" type="primary">nuoH</name>
    <name evidence="5" type="synonym">fpoH</name>
    <name evidence="6" type="ORF">D5R95_01070</name>
</gene>
<feature type="transmembrane region" description="Helical" evidence="5">
    <location>
        <begin position="165"/>
        <end position="183"/>
    </location>
</feature>
<dbReference type="NCBIfam" id="NF004741">
    <property type="entry name" value="PRK06076.1-2"/>
    <property type="match status" value="1"/>
</dbReference>
<organism evidence="6 7">
    <name type="scientific">Methanosalsum natronophilum</name>
    <dbReference type="NCBI Taxonomy" id="768733"/>
    <lineage>
        <taxon>Archaea</taxon>
        <taxon>Methanobacteriati</taxon>
        <taxon>Methanobacteriota</taxon>
        <taxon>Stenosarchaea group</taxon>
        <taxon>Methanomicrobia</taxon>
        <taxon>Methanosarcinales</taxon>
        <taxon>Methanosarcinaceae</taxon>
        <taxon>Methanosalsum</taxon>
    </lineage>
</organism>
<dbReference type="PROSITE" id="PS00667">
    <property type="entry name" value="COMPLEX1_ND1_1"/>
    <property type="match status" value="1"/>
</dbReference>
<dbReference type="GO" id="GO:0009060">
    <property type="term" value="P:aerobic respiration"/>
    <property type="evidence" value="ECO:0007669"/>
    <property type="project" value="TreeGrafter"/>
</dbReference>
<keyword evidence="2 5" id="KW-0812">Transmembrane</keyword>
<comment type="similarity">
    <text evidence="5">Belongs to the complex I subunit 1 family.</text>
</comment>
<evidence type="ECO:0000256" key="3">
    <source>
        <dbReference type="ARBA" id="ARBA00022989"/>
    </source>
</evidence>
<sequence length="348" mass="38708">MMVDFVEIYNNPWFRSLIGLVFVGLIFLFGMIAVWMERKIAGDIQHRIGPNRVGKFGVLQLVADAIKLFTKEDIIPIKADRVLFVAAPMVMLGSVFLMLAAIPFGAVVINDTVYPIVAAEMDISLLYIQAMSSISLVGIFMAAYGSNNKYSLIGAFRNFARMVGYEVPLIISVISVAIMANSLDIIEIVKIQDPIWYIVLQPIGFIVFFVASMSEMGRLPFDQTEAEEELVAGWVTEYSGMRFGLGFFAEYMHVVLGSFLISLLFLGGWNIPGFIPGALTANPVLGFIVPTAVLLGKAAVVMIFILMFRWAVPRFRIDQVVDLSWKKLFPLSVLNLVWVIAFTLYMGV</sequence>
<dbReference type="Pfam" id="PF00146">
    <property type="entry name" value="NADHdh"/>
    <property type="match status" value="1"/>
</dbReference>
<feature type="transmembrane region" description="Helical" evidence="5">
    <location>
        <begin position="195"/>
        <end position="213"/>
    </location>
</feature>
<evidence type="ECO:0000256" key="2">
    <source>
        <dbReference type="ARBA" id="ARBA00022692"/>
    </source>
</evidence>
<comment type="caution">
    <text evidence="6">The sequence shown here is derived from an EMBL/GenBank/DDBJ whole genome shotgun (WGS) entry which is preliminary data.</text>
</comment>
<dbReference type="GO" id="GO:0005886">
    <property type="term" value="C:plasma membrane"/>
    <property type="evidence" value="ECO:0007669"/>
    <property type="project" value="UniProtKB-SubCell"/>
</dbReference>
<evidence type="ECO:0000256" key="1">
    <source>
        <dbReference type="ARBA" id="ARBA00004141"/>
    </source>
</evidence>
<dbReference type="RefSeq" id="WP_259133242.1">
    <property type="nucleotide sequence ID" value="NZ_JANUCS010000001.1"/>
</dbReference>
<keyword evidence="4 5" id="KW-0472">Membrane</keyword>
<keyword evidence="5" id="KW-1003">Cell membrane</keyword>
<dbReference type="Proteomes" id="UP000284763">
    <property type="component" value="Unassembled WGS sequence"/>
</dbReference>
<name>A0A3R7WFJ9_9EURY</name>
<accession>A0A3R7WFJ9</accession>
<dbReference type="AlphaFoldDB" id="A0A3R7WFJ9"/>
<evidence type="ECO:0000313" key="6">
    <source>
        <dbReference type="EMBL" id="RQD91518.1"/>
    </source>
</evidence>
<keyword evidence="3 5" id="KW-1133">Transmembrane helix</keyword>
<dbReference type="EMBL" id="QZAB01000075">
    <property type="protein sequence ID" value="RQD91518.1"/>
    <property type="molecule type" value="Genomic_DNA"/>
</dbReference>
<dbReference type="EC" id="1.5.98.3" evidence="5"/>
<protein>
    <recommendedName>
        <fullName evidence="5">F(420)H(2) dehydrogenase subunit H</fullName>
        <ecNumber evidence="5">1.5.98.3</ecNumber>
    </recommendedName>
    <alternativeName>
        <fullName evidence="5">F(420)H(2)-dependent phenazine dehydrogenase subunit H</fullName>
    </alternativeName>
    <alternativeName>
        <fullName evidence="5">F(420)H(2)-dependent phenazine oxidoreductase subunit H</fullName>
        <shortName evidence="5">FPO subunit H</shortName>
    </alternativeName>
</protein>
<proteinExistence type="inferred from homology"/>
<feature type="transmembrane region" description="Helical" evidence="5">
    <location>
        <begin position="82"/>
        <end position="106"/>
    </location>
</feature>
<comment type="function">
    <text evidence="5">Component of the F(420)H(2) dehydrogenase (FPO complex) which is part of the energy-conserving F(420)H(2):heterodisulfide oxidoreductase system. The membrane-bound electron transfer system of the complex plays an important role in the metabolism of methylotrophic methanogens when the organisms grow on methanol or methylamines. Catalyzes the oxidation of methanophenazine to dihydromethanophenazine. It shuttles electrons from F(420)H(2), via FAD and iron-sulfur (Fe-S) centers, to methanophenazine (an electron carrier in the membrane). It couples the redox reaction to proton translocation (for every two electrons transferred, two hydrogen ions are translocated across the cytoplasmic membrane), and thus conserves the redox energy in a proton gradient.</text>
</comment>
<evidence type="ECO:0000256" key="5">
    <source>
        <dbReference type="HAMAP-Rule" id="MF_01350"/>
    </source>
</evidence>
<dbReference type="InterPro" id="IPR018086">
    <property type="entry name" value="NADH_UbQ_OxRdtase_su1_CS"/>
</dbReference>
<feature type="transmembrane region" description="Helical" evidence="5">
    <location>
        <begin position="12"/>
        <end position="36"/>
    </location>
</feature>
<dbReference type="NCBIfam" id="NF040610">
    <property type="entry name" value="F420_dehyd_FpoH"/>
    <property type="match status" value="1"/>
</dbReference>
<evidence type="ECO:0000313" key="7">
    <source>
        <dbReference type="Proteomes" id="UP000284763"/>
    </source>
</evidence>
<dbReference type="PANTHER" id="PTHR11432">
    <property type="entry name" value="NADH DEHYDROGENASE SUBUNIT 1"/>
    <property type="match status" value="1"/>
</dbReference>
<evidence type="ECO:0000256" key="4">
    <source>
        <dbReference type="ARBA" id="ARBA00023136"/>
    </source>
</evidence>
<dbReference type="GO" id="GO:0043738">
    <property type="term" value="F:reduced coenzyme F420 dehydrogenase activity"/>
    <property type="evidence" value="ECO:0007669"/>
    <property type="project" value="UniProtKB-EC"/>
</dbReference>
<dbReference type="HAMAP" id="MF_01350">
    <property type="entry name" value="NDH1_NuoH"/>
    <property type="match status" value="1"/>
</dbReference>
<comment type="subcellular location">
    <subcellularLocation>
        <location evidence="5">Cell membrane</location>
        <topology evidence="5">Multi-pass membrane protein</topology>
    </subcellularLocation>
    <subcellularLocation>
        <location evidence="1">Membrane</location>
        <topology evidence="1">Multi-pass membrane protein</topology>
    </subcellularLocation>
</comment>
<dbReference type="GO" id="GO:0003954">
    <property type="term" value="F:NADH dehydrogenase activity"/>
    <property type="evidence" value="ECO:0007669"/>
    <property type="project" value="TreeGrafter"/>
</dbReference>
<comment type="catalytic activity">
    <reaction evidence="5">
        <text>methanophenazine + reduced coenzyme F420-(gamma-L-Glu)(n) = dihydromethanophenazine + oxidized coenzyme F420-(gamma-L-Glu)(n) + H(+)</text>
        <dbReference type="Rhea" id="RHEA:54752"/>
        <dbReference type="Rhea" id="RHEA-COMP:12939"/>
        <dbReference type="Rhea" id="RHEA-COMP:14378"/>
        <dbReference type="ChEBI" id="CHEBI:15378"/>
        <dbReference type="ChEBI" id="CHEBI:29118"/>
        <dbReference type="ChEBI" id="CHEBI:50375"/>
        <dbReference type="ChEBI" id="CHEBI:133980"/>
        <dbReference type="ChEBI" id="CHEBI:139511"/>
        <dbReference type="EC" id="1.5.98.3"/>
    </reaction>
</comment>
<dbReference type="PROSITE" id="PS00668">
    <property type="entry name" value="COMPLEX1_ND1_2"/>
    <property type="match status" value="1"/>
</dbReference>
<feature type="transmembrane region" description="Helical" evidence="5">
    <location>
        <begin position="328"/>
        <end position="347"/>
    </location>
</feature>
<keyword evidence="6" id="KW-0560">Oxidoreductase</keyword>
<feature type="transmembrane region" description="Helical" evidence="5">
    <location>
        <begin position="251"/>
        <end position="272"/>
    </location>
</feature>
<feature type="transmembrane region" description="Helical" evidence="5">
    <location>
        <begin position="126"/>
        <end position="144"/>
    </location>
</feature>
<reference evidence="6 7" key="1">
    <citation type="submission" date="2018-08" db="EMBL/GenBank/DDBJ databases">
        <title>The metabolism and importance of syntrophic acetate oxidation coupled to methane or sulfide production in haloalkaline environments.</title>
        <authorList>
            <person name="Timmers P.H.A."/>
            <person name="Vavourakis C.D."/>
            <person name="Sorokin D.Y."/>
            <person name="Sinninghe Damste J.S."/>
            <person name="Muyzer G."/>
            <person name="Stams A.J.M."/>
            <person name="Plugge C.M."/>
        </authorList>
    </citation>
    <scope>NUCLEOTIDE SEQUENCE [LARGE SCALE GENOMIC DNA]</scope>
    <source>
        <strain evidence="6">MSAO_Arc3</strain>
    </source>
</reference>
<dbReference type="PANTHER" id="PTHR11432:SF3">
    <property type="entry name" value="NADH-UBIQUINONE OXIDOREDUCTASE CHAIN 1"/>
    <property type="match status" value="1"/>
</dbReference>
<comment type="subunit">
    <text evidence="5">The FPO complex is composed of at least 13 different subunits. FpoA, FpoH, FpoJ, FpoK, FpoL, FpoM and FpoN proteins constitute the membrane sector of the complex.</text>
</comment>
<feature type="transmembrane region" description="Helical" evidence="5">
    <location>
        <begin position="284"/>
        <end position="308"/>
    </location>
</feature>
<dbReference type="InterPro" id="IPR053455">
    <property type="entry name" value="F420H2_dehydrogenase_H"/>
</dbReference>